<evidence type="ECO:0008006" key="4">
    <source>
        <dbReference type="Google" id="ProtNLM"/>
    </source>
</evidence>
<sequence length="754" mass="74429">MPDYNSGGFHQGDDGTIFGNPDGSSEGSVTDYENWDWKQIKAAVYGMSSGVATDANITHARSIADPQSLLDAAGAFYHVQRVLEGVTKSLVDQAKALAGENGPWGGSAADAFLDMMTNFSRQVKANAEVLSGGSTGDHSIPHQLANNAVAFQSAQNKLAEIDTWYADQAVAMGLTPMSNGLIPISQKPELVAMMTADMRAVLKSLAHSYQVTSDAIVNPTPVTSPTDNPNGPGNDEGLTGPDLSDLDGGIGNGPGDTGSLSDLSGFPDTGLDTGLDKGIGTGDGIGDVGDLAALDTSGGVSPYPGDLSGLDDSGLGTSGLGTSGLDTPGLDTPGLDTSGLEGKGLDDLGLDGLDPAALDPAALDSTLNPVSFPGLGSLAGLGGSGGLGTGEPSGLDGLSTADPAAFGDTGLNDGIGDGLTGGLDEGLTDGLSTGSATPAQVATSSGMPYMPGMGGTGSGGAGLSAEPTDASGLLDASADPWEGEEVPGGDEVGSAEGAAAGGEGLGTAGMPYLPGMGGAGAAGAGRDGANERSDASGLLDPSAEPWHVDEEAGDDEAGSPTGALPGVPYLPGFGTPGPTARSGTRRAADEESTAPASTDAAPASVSVWSEGLPMPLPPDDAEAVVRQPVADDGEEDFSAWETGAGALVPLLWALPGERERAEDAGTDERGVSAEPRTTWQPDRTGTAGPAGTTGAGVPGMAFCGDGGPEPEAPEDAGEPEQPEEEPAARGAADLLVQDGSTWGAVPGDSATTTF</sequence>
<reference evidence="2 3" key="1">
    <citation type="submission" date="2022-08" db="EMBL/GenBank/DDBJ databases">
        <authorList>
            <person name="Somphong A."/>
            <person name="Phongsopitanun W."/>
        </authorList>
    </citation>
    <scope>NUCLEOTIDE SEQUENCE [LARGE SCALE GENOMIC DNA]</scope>
    <source>
        <strain evidence="2 3">LP11</strain>
    </source>
</reference>
<gene>
    <name evidence="2" type="ORF">NX794_34570</name>
</gene>
<feature type="region of interest" description="Disordered" evidence="1">
    <location>
        <begin position="520"/>
        <end position="620"/>
    </location>
</feature>
<dbReference type="Gene3D" id="1.10.287.1060">
    <property type="entry name" value="ESAT-6-like"/>
    <property type="match status" value="1"/>
</dbReference>
<feature type="compositionally biased region" description="Polar residues" evidence="1">
    <location>
        <begin position="216"/>
        <end position="231"/>
    </location>
</feature>
<dbReference type="Proteomes" id="UP001205612">
    <property type="component" value="Unassembled WGS sequence"/>
</dbReference>
<feature type="region of interest" description="Disordered" evidence="1">
    <location>
        <begin position="658"/>
        <end position="754"/>
    </location>
</feature>
<feature type="compositionally biased region" description="Low complexity" evidence="1">
    <location>
        <begin position="304"/>
        <end position="315"/>
    </location>
</feature>
<organism evidence="2 3">
    <name type="scientific">Streptomyces pyxinicus</name>
    <dbReference type="NCBI Taxonomy" id="2970331"/>
    <lineage>
        <taxon>Bacteria</taxon>
        <taxon>Bacillati</taxon>
        <taxon>Actinomycetota</taxon>
        <taxon>Actinomycetes</taxon>
        <taxon>Kitasatosporales</taxon>
        <taxon>Streptomycetaceae</taxon>
        <taxon>Streptomyces</taxon>
    </lineage>
</organism>
<dbReference type="SUPFAM" id="SSF140453">
    <property type="entry name" value="EsxAB dimer-like"/>
    <property type="match status" value="1"/>
</dbReference>
<proteinExistence type="predicted"/>
<dbReference type="InterPro" id="IPR036689">
    <property type="entry name" value="ESAT-6-like_sf"/>
</dbReference>
<feature type="compositionally biased region" description="Basic and acidic residues" evidence="1">
    <location>
        <begin position="658"/>
        <end position="671"/>
    </location>
</feature>
<name>A0ABT2BCP7_9ACTN</name>
<protein>
    <recommendedName>
        <fullName evidence="4">WXG100 family type VII secretion target</fullName>
    </recommendedName>
</protein>
<evidence type="ECO:0000256" key="1">
    <source>
        <dbReference type="SAM" id="MobiDB-lite"/>
    </source>
</evidence>
<evidence type="ECO:0000313" key="2">
    <source>
        <dbReference type="EMBL" id="MCS0606298.1"/>
    </source>
</evidence>
<feature type="compositionally biased region" description="Gly residues" evidence="1">
    <location>
        <begin position="452"/>
        <end position="462"/>
    </location>
</feature>
<feature type="region of interest" description="Disordered" evidence="1">
    <location>
        <begin position="416"/>
        <end position="503"/>
    </location>
</feature>
<dbReference type="EMBL" id="JANUGP010000050">
    <property type="protein sequence ID" value="MCS0606298.1"/>
    <property type="molecule type" value="Genomic_DNA"/>
</dbReference>
<evidence type="ECO:0000313" key="3">
    <source>
        <dbReference type="Proteomes" id="UP001205612"/>
    </source>
</evidence>
<feature type="region of interest" description="Disordered" evidence="1">
    <location>
        <begin position="1"/>
        <end position="30"/>
    </location>
</feature>
<feature type="compositionally biased region" description="Acidic residues" evidence="1">
    <location>
        <begin position="711"/>
        <end position="725"/>
    </location>
</feature>
<feature type="compositionally biased region" description="Low complexity" evidence="1">
    <location>
        <begin position="593"/>
        <end position="607"/>
    </location>
</feature>
<feature type="region of interest" description="Disordered" evidence="1">
    <location>
        <begin position="303"/>
        <end position="329"/>
    </location>
</feature>
<feature type="region of interest" description="Disordered" evidence="1">
    <location>
        <begin position="216"/>
        <end position="269"/>
    </location>
</feature>
<accession>A0ABT2BCP7</accession>
<keyword evidence="3" id="KW-1185">Reference proteome</keyword>
<dbReference type="RefSeq" id="WP_258783658.1">
    <property type="nucleotide sequence ID" value="NZ_JANUGP010000050.1"/>
</dbReference>
<comment type="caution">
    <text evidence="2">The sequence shown here is derived from an EMBL/GenBank/DDBJ whole genome shotgun (WGS) entry which is preliminary data.</text>
</comment>